<dbReference type="EMBL" id="CACVBS010000049">
    <property type="protein sequence ID" value="CAA7265494.1"/>
    <property type="molecule type" value="Genomic_DNA"/>
</dbReference>
<evidence type="ECO:0000313" key="2">
    <source>
        <dbReference type="Proteomes" id="UP000467700"/>
    </source>
</evidence>
<reference evidence="1 2" key="1">
    <citation type="submission" date="2020-01" db="EMBL/GenBank/DDBJ databases">
        <authorList>
            <person name="Gupta K D."/>
        </authorList>
    </citation>
    <scope>NUCLEOTIDE SEQUENCE [LARGE SCALE GENOMIC DNA]</scope>
</reference>
<evidence type="ECO:0008006" key="3">
    <source>
        <dbReference type="Google" id="ProtNLM"/>
    </source>
</evidence>
<dbReference type="Proteomes" id="UP000467700">
    <property type="component" value="Unassembled WGS sequence"/>
</dbReference>
<dbReference type="OrthoDB" id="3036354at2759"/>
<name>A0A8S0VWT3_CYCAE</name>
<dbReference type="AlphaFoldDB" id="A0A8S0VWT3"/>
<organism evidence="1 2">
    <name type="scientific">Cyclocybe aegerita</name>
    <name type="common">Black poplar mushroom</name>
    <name type="synonym">Agrocybe aegerita</name>
    <dbReference type="NCBI Taxonomy" id="1973307"/>
    <lineage>
        <taxon>Eukaryota</taxon>
        <taxon>Fungi</taxon>
        <taxon>Dikarya</taxon>
        <taxon>Basidiomycota</taxon>
        <taxon>Agaricomycotina</taxon>
        <taxon>Agaricomycetes</taxon>
        <taxon>Agaricomycetidae</taxon>
        <taxon>Agaricales</taxon>
        <taxon>Agaricineae</taxon>
        <taxon>Bolbitiaceae</taxon>
        <taxon>Cyclocybe</taxon>
    </lineage>
</organism>
<evidence type="ECO:0000313" key="1">
    <source>
        <dbReference type="EMBL" id="CAA7265494.1"/>
    </source>
</evidence>
<protein>
    <recommendedName>
        <fullName evidence="3">F-box domain-containing protein</fullName>
    </recommendedName>
</protein>
<sequence length="177" mass="19621">MILVKSPFETLDLIASAIESPADLRNLGATCKLLHFVVSPSHTQYREIRAPLLSPVWRALTENCSLAQNVRVVEVQSTQVRQFPDRVDGPIVPVAFLESIVKQEPKEKGKDRVISAEDPRTANNAVDLAAGRIFVVALKAMVNLILFRWTEKHVTRPSKHADSKEALEAGLMSCRSP</sequence>
<proteinExistence type="predicted"/>
<gene>
    <name evidence="1" type="ORF">AAE3_LOCUS7782</name>
</gene>
<accession>A0A8S0VWT3</accession>
<comment type="caution">
    <text evidence="1">The sequence shown here is derived from an EMBL/GenBank/DDBJ whole genome shotgun (WGS) entry which is preliminary data.</text>
</comment>
<keyword evidence="2" id="KW-1185">Reference proteome</keyword>